<dbReference type="Proteomes" id="UP000218807">
    <property type="component" value="Unassembled WGS sequence"/>
</dbReference>
<gene>
    <name evidence="1" type="ORF">CPT34_23170</name>
</gene>
<proteinExistence type="predicted"/>
<dbReference type="AlphaFoldDB" id="A0A2A5KNQ0"/>
<organism evidence="1 2">
    <name type="scientific">Rhizobium sophoriradicis</name>
    <dbReference type="NCBI Taxonomy" id="1535245"/>
    <lineage>
        <taxon>Bacteria</taxon>
        <taxon>Pseudomonadati</taxon>
        <taxon>Pseudomonadota</taxon>
        <taxon>Alphaproteobacteria</taxon>
        <taxon>Hyphomicrobiales</taxon>
        <taxon>Rhizobiaceae</taxon>
        <taxon>Rhizobium/Agrobacterium group</taxon>
        <taxon>Rhizobium</taxon>
    </lineage>
</organism>
<evidence type="ECO:0008006" key="3">
    <source>
        <dbReference type="Google" id="ProtNLM"/>
    </source>
</evidence>
<dbReference type="EMBL" id="NXDM01000025">
    <property type="protein sequence ID" value="PCK78680.1"/>
    <property type="molecule type" value="Genomic_DNA"/>
</dbReference>
<dbReference type="RefSeq" id="WP_009991346.1">
    <property type="nucleotide sequence ID" value="NZ_CP104154.1"/>
</dbReference>
<accession>A0A2A5KNQ0</accession>
<evidence type="ECO:0000313" key="2">
    <source>
        <dbReference type="Proteomes" id="UP000218807"/>
    </source>
</evidence>
<comment type="caution">
    <text evidence="1">The sequence shown here is derived from an EMBL/GenBank/DDBJ whole genome shotgun (WGS) entry which is preliminary data.</text>
</comment>
<evidence type="ECO:0000313" key="1">
    <source>
        <dbReference type="EMBL" id="PCK78680.1"/>
    </source>
</evidence>
<reference evidence="1 2" key="1">
    <citation type="submission" date="2017-09" db="EMBL/GenBank/DDBJ databases">
        <title>Comparative genomics of rhizobia isolated from Phaseolus vulgaris in China.</title>
        <authorList>
            <person name="Tong W."/>
        </authorList>
    </citation>
    <scope>NUCLEOTIDE SEQUENCE [LARGE SCALE GENOMIC DNA]</scope>
    <source>
        <strain evidence="1 2">L101</strain>
    </source>
</reference>
<keyword evidence="2" id="KW-1185">Reference proteome</keyword>
<sequence length="185" mass="20076">MSSRFEPFLGLSVELTAFSYFDLLGTGLAERYLATLDTVVGSEITDALLAAFTALPPPESEARIHALRTTILGNELLGDVARALIKLWYSGTWFELPSAWTERFGPRPANTTFVVSPDAYIEGLLWKAIGAHPAGAKGQGFGSWAFPPKIPAPAPVPKPDLTPLPLVFKELDQRHDELSASIDAR</sequence>
<name>A0A2A5KNQ0_9HYPH</name>
<protein>
    <recommendedName>
        <fullName evidence="3">Membrane bound FAD containing D-sorbitol dehydrogenase</fullName>
    </recommendedName>
</protein>